<dbReference type="SUPFAM" id="SSF46955">
    <property type="entry name" value="Putative DNA-binding domain"/>
    <property type="match status" value="1"/>
</dbReference>
<gene>
    <name evidence="3" type="ORF">EFL26_18165</name>
</gene>
<proteinExistence type="predicted"/>
<dbReference type="Gene3D" id="1.10.1660.10">
    <property type="match status" value="1"/>
</dbReference>
<dbReference type="AlphaFoldDB" id="A0A3N0GJC7"/>
<name>A0A3N0GJC7_9ACTN</name>
<dbReference type="OrthoDB" id="4569196at2"/>
<dbReference type="InterPro" id="IPR009061">
    <property type="entry name" value="DNA-bd_dom_put_sf"/>
</dbReference>
<dbReference type="CDD" id="cd00592">
    <property type="entry name" value="HTH_MerR-like"/>
    <property type="match status" value="1"/>
</dbReference>
<evidence type="ECO:0000313" key="4">
    <source>
        <dbReference type="Proteomes" id="UP000279994"/>
    </source>
</evidence>
<dbReference type="PANTHER" id="PTHR30204:SF93">
    <property type="entry name" value="HTH MERR-TYPE DOMAIN-CONTAINING PROTEIN"/>
    <property type="match status" value="1"/>
</dbReference>
<accession>A0A3N0GJC7</accession>
<evidence type="ECO:0000256" key="1">
    <source>
        <dbReference type="ARBA" id="ARBA00023125"/>
    </source>
</evidence>
<keyword evidence="4" id="KW-1185">Reference proteome</keyword>
<dbReference type="Pfam" id="PF13411">
    <property type="entry name" value="MerR_1"/>
    <property type="match status" value="1"/>
</dbReference>
<dbReference type="SMART" id="SM00422">
    <property type="entry name" value="HTH_MERR"/>
    <property type="match status" value="1"/>
</dbReference>
<dbReference type="Proteomes" id="UP000279994">
    <property type="component" value="Unassembled WGS sequence"/>
</dbReference>
<dbReference type="PRINTS" id="PR00040">
    <property type="entry name" value="HTHMERR"/>
</dbReference>
<feature type="domain" description="HTH merR-type" evidence="2">
    <location>
        <begin position="1"/>
        <end position="70"/>
    </location>
</feature>
<dbReference type="GO" id="GO:0003677">
    <property type="term" value="F:DNA binding"/>
    <property type="evidence" value="ECO:0007669"/>
    <property type="project" value="UniProtKB-KW"/>
</dbReference>
<evidence type="ECO:0000259" key="2">
    <source>
        <dbReference type="PROSITE" id="PS50937"/>
    </source>
</evidence>
<dbReference type="InterPro" id="IPR000551">
    <property type="entry name" value="MerR-type_HTH_dom"/>
</dbReference>
<keyword evidence="1" id="KW-0238">DNA-binding</keyword>
<dbReference type="InterPro" id="IPR047057">
    <property type="entry name" value="MerR_fam"/>
</dbReference>
<dbReference type="PANTHER" id="PTHR30204">
    <property type="entry name" value="REDOX-CYCLING DRUG-SENSING TRANSCRIPTIONAL ACTIVATOR SOXR"/>
    <property type="match status" value="1"/>
</dbReference>
<dbReference type="EMBL" id="RJSF01000044">
    <property type="protein sequence ID" value="RNM12553.1"/>
    <property type="molecule type" value="Genomic_DNA"/>
</dbReference>
<comment type="caution">
    <text evidence="3">The sequence shown here is derived from an EMBL/GenBank/DDBJ whole genome shotgun (WGS) entry which is preliminary data.</text>
</comment>
<dbReference type="PROSITE" id="PS50937">
    <property type="entry name" value="HTH_MERR_2"/>
    <property type="match status" value="1"/>
</dbReference>
<dbReference type="GO" id="GO:0003700">
    <property type="term" value="F:DNA-binding transcription factor activity"/>
    <property type="evidence" value="ECO:0007669"/>
    <property type="project" value="InterPro"/>
</dbReference>
<evidence type="ECO:0000313" key="3">
    <source>
        <dbReference type="EMBL" id="RNM12553.1"/>
    </source>
</evidence>
<sequence length="271" mass="30368">MLTIGQLAAYAGVTTRAVRHYHQIGLLPEPERDAAGYRSYTGPDVVRLIRIRTLAEAGVPLARVQELLAADEEGFTRAVADIDQRLRAEIRQLQEHRRRIARLAAGDSLALPESVTAYLDRMRAMGVHELMVQMERDAWILIAAQMPERIEEFMVDKQGQLDDPLMVRLFRLLGDLISGEDESEARLEETADLVVEMAEQAAARGELDRQDDALPDGSFADLLDTLVLTAGPRMVRLRDRLLELMVERGWSGLVKMERVERRARAGSEAGS</sequence>
<reference evidence="3 4" key="1">
    <citation type="submission" date="2018-11" db="EMBL/GenBank/DDBJ databases">
        <authorList>
            <person name="Li F."/>
        </authorList>
    </citation>
    <scope>NUCLEOTIDE SEQUENCE [LARGE SCALE GENOMIC DNA]</scope>
    <source>
        <strain evidence="3 4">Gsoil 818</strain>
    </source>
</reference>
<dbReference type="RefSeq" id="WP_123224317.1">
    <property type="nucleotide sequence ID" value="NZ_RJSF01000044.1"/>
</dbReference>
<organism evidence="3 4">
    <name type="scientific">Nocardioides pocheonensis</name>
    <dbReference type="NCBI Taxonomy" id="661485"/>
    <lineage>
        <taxon>Bacteria</taxon>
        <taxon>Bacillati</taxon>
        <taxon>Actinomycetota</taxon>
        <taxon>Actinomycetes</taxon>
        <taxon>Propionibacteriales</taxon>
        <taxon>Nocardioidaceae</taxon>
        <taxon>Nocardioides</taxon>
    </lineage>
</organism>
<protein>
    <submittedName>
        <fullName evidence="3">MerR family transcriptional regulator</fullName>
    </submittedName>
</protein>